<organism evidence="2 3">
    <name type="scientific">Mycobacterium talmoniae</name>
    <dbReference type="NCBI Taxonomy" id="1858794"/>
    <lineage>
        <taxon>Bacteria</taxon>
        <taxon>Bacillati</taxon>
        <taxon>Actinomycetota</taxon>
        <taxon>Actinomycetes</taxon>
        <taxon>Mycobacteriales</taxon>
        <taxon>Mycobacteriaceae</taxon>
        <taxon>Mycobacterium</taxon>
    </lineage>
</organism>
<name>A0A2S8BDE6_9MYCO</name>
<keyword evidence="1" id="KW-0812">Transmembrane</keyword>
<sequence length="37" mass="3908">MHTTAAQLLPLLIAAPILAACLLLAAGRWLPGRRSAR</sequence>
<dbReference type="Proteomes" id="UP000238296">
    <property type="component" value="Unassembled WGS sequence"/>
</dbReference>
<accession>A0A2S8BDE6</accession>
<gene>
    <name evidence="2" type="ORF">C1Y40_05161</name>
</gene>
<evidence type="ECO:0000256" key="1">
    <source>
        <dbReference type="SAM" id="Phobius"/>
    </source>
</evidence>
<reference evidence="2 3" key="1">
    <citation type="journal article" date="2017" name="Int. J. Syst. Evol. Microbiol.">
        <title>Mycobacterium talmoniae sp. nov., a slowly growing mycobacterium isolated from human respiratory samples.</title>
        <authorList>
            <person name="Davidson R.M."/>
            <person name="DeGroote M.A."/>
            <person name="Marola J.L."/>
            <person name="Buss S."/>
            <person name="Jones V."/>
            <person name="McNeil M.R."/>
            <person name="Freifeld A.G."/>
            <person name="Elaine Epperson L."/>
            <person name="Hasan N.A."/>
            <person name="Jackson M."/>
            <person name="Iwen P.C."/>
            <person name="Salfinger M."/>
            <person name="Strong M."/>
        </authorList>
    </citation>
    <scope>NUCLEOTIDE SEQUENCE [LARGE SCALE GENOMIC DNA]</scope>
    <source>
        <strain evidence="2 3">ATCC BAA-2683</strain>
    </source>
</reference>
<feature type="transmembrane region" description="Helical" evidence="1">
    <location>
        <begin position="6"/>
        <end position="30"/>
    </location>
</feature>
<dbReference type="EMBL" id="PPEA01000736">
    <property type="protein sequence ID" value="PQM44684.1"/>
    <property type="molecule type" value="Genomic_DNA"/>
</dbReference>
<comment type="caution">
    <text evidence="2">The sequence shown here is derived from an EMBL/GenBank/DDBJ whole genome shotgun (WGS) entry which is preliminary data.</text>
</comment>
<keyword evidence="1" id="KW-0472">Membrane</keyword>
<evidence type="ECO:0000313" key="3">
    <source>
        <dbReference type="Proteomes" id="UP000238296"/>
    </source>
</evidence>
<dbReference type="AlphaFoldDB" id="A0A2S8BDE6"/>
<keyword evidence="1" id="KW-1133">Transmembrane helix</keyword>
<protein>
    <submittedName>
        <fullName evidence="2">Uncharacterized protein</fullName>
    </submittedName>
</protein>
<evidence type="ECO:0000313" key="2">
    <source>
        <dbReference type="EMBL" id="PQM44684.1"/>
    </source>
</evidence>
<proteinExistence type="predicted"/>